<sequence>MLLCALLLAPTVGGRARLSPRCHATAAHGAASMNRLTVEAQGRASVVDEGVPKLYWPMLEHLFGTMQRRLPGLRDLEIPAGLELAESDKPRPASRMESWCFQSDHFCKIRATYIDAGKQSQVLNSLWYPQPQYDLPVLGLDLLSFGPKKLCVIDMQPLPASRARHHELVRPLEPVKQRYPLFLGEKSDKIYSDDLFFSPAMLFGRFKDVHEVETTLFPAMMEYLDFYLDLVHAAEPDASDAARERVKEGHRQYDQYNSERDPAIGLFKSYYGNDFAQRYVYEFLFTSAVPVEGAPH</sequence>
<reference evidence="4" key="1">
    <citation type="submission" date="2021-05" db="EMBL/GenBank/DDBJ databases">
        <title>The genome of the haptophyte Pavlova lutheri (Diacronema luteri, Pavlovales) - a model for lipid biosynthesis in eukaryotic algae.</title>
        <authorList>
            <person name="Hulatt C.J."/>
            <person name="Posewitz M.C."/>
        </authorList>
    </citation>
    <scope>NUCLEOTIDE SEQUENCE</scope>
    <source>
        <strain evidence="4">NIVA-4/92</strain>
    </source>
</reference>
<dbReference type="GO" id="GO:0050897">
    <property type="term" value="F:cobalt ion binding"/>
    <property type="evidence" value="ECO:0007669"/>
    <property type="project" value="InterPro"/>
</dbReference>
<protein>
    <recommendedName>
        <fullName evidence="6">15,16-dihydrobiliverdin:ferredoxin oxidoreductase</fullName>
    </recommendedName>
</protein>
<feature type="chain" id="PRO_5035264578" description="15,16-dihydrobiliverdin:ferredoxin oxidoreductase" evidence="3">
    <location>
        <begin position="17"/>
        <end position="296"/>
    </location>
</feature>
<dbReference type="GO" id="GO:0016636">
    <property type="term" value="F:oxidoreductase activity, acting on the CH-CH group of donors, iron-sulfur protein as acceptor"/>
    <property type="evidence" value="ECO:0007669"/>
    <property type="project" value="InterPro"/>
</dbReference>
<dbReference type="EMBL" id="JAGTXO010000004">
    <property type="protein sequence ID" value="KAG8468606.1"/>
    <property type="molecule type" value="Genomic_DNA"/>
</dbReference>
<dbReference type="OrthoDB" id="496703at2759"/>
<evidence type="ECO:0008006" key="6">
    <source>
        <dbReference type="Google" id="ProtNLM"/>
    </source>
</evidence>
<evidence type="ECO:0000256" key="2">
    <source>
        <dbReference type="ARBA" id="ARBA00023002"/>
    </source>
</evidence>
<dbReference type="GO" id="GO:0010024">
    <property type="term" value="P:phytochromobilin biosynthetic process"/>
    <property type="evidence" value="ECO:0007669"/>
    <property type="project" value="InterPro"/>
</dbReference>
<keyword evidence="3" id="KW-0732">Signal</keyword>
<dbReference type="Gene3D" id="3.40.1500.20">
    <property type="match status" value="1"/>
</dbReference>
<keyword evidence="5" id="KW-1185">Reference proteome</keyword>
<comment type="caution">
    <text evidence="4">The sequence shown here is derived from an EMBL/GenBank/DDBJ whole genome shotgun (WGS) entry which is preliminary data.</text>
</comment>
<dbReference type="Proteomes" id="UP000751190">
    <property type="component" value="Unassembled WGS sequence"/>
</dbReference>
<evidence type="ECO:0000313" key="4">
    <source>
        <dbReference type="EMBL" id="KAG8468606.1"/>
    </source>
</evidence>
<gene>
    <name evidence="4" type="ORF">KFE25_013689</name>
</gene>
<dbReference type="AlphaFoldDB" id="A0A8J6CF00"/>
<dbReference type="InterPro" id="IPR009249">
    <property type="entry name" value="Ferredoxin-dep_bilin_Rdtase"/>
</dbReference>
<accession>A0A8J6CF00</accession>
<organism evidence="4 5">
    <name type="scientific">Diacronema lutheri</name>
    <name type="common">Unicellular marine alga</name>
    <name type="synonym">Monochrysis lutheri</name>
    <dbReference type="NCBI Taxonomy" id="2081491"/>
    <lineage>
        <taxon>Eukaryota</taxon>
        <taxon>Haptista</taxon>
        <taxon>Haptophyta</taxon>
        <taxon>Pavlovophyceae</taxon>
        <taxon>Pavlovales</taxon>
        <taxon>Pavlovaceae</taxon>
        <taxon>Diacronema</taxon>
    </lineage>
</organism>
<feature type="signal peptide" evidence="3">
    <location>
        <begin position="1"/>
        <end position="16"/>
    </location>
</feature>
<keyword evidence="2" id="KW-0560">Oxidoreductase</keyword>
<evidence type="ECO:0000256" key="3">
    <source>
        <dbReference type="SAM" id="SignalP"/>
    </source>
</evidence>
<dbReference type="PANTHER" id="PTHR34557:SF1">
    <property type="entry name" value="PHYTOCHROMOBILIN:FERREDOXIN OXIDOREDUCTASE, CHLOROPLASTIC"/>
    <property type="match status" value="1"/>
</dbReference>
<evidence type="ECO:0000313" key="5">
    <source>
        <dbReference type="Proteomes" id="UP000751190"/>
    </source>
</evidence>
<dbReference type="OMA" id="FYDANQY"/>
<evidence type="ECO:0000256" key="1">
    <source>
        <dbReference type="ARBA" id="ARBA00006908"/>
    </source>
</evidence>
<dbReference type="Pfam" id="PF05996">
    <property type="entry name" value="Fe_bilin_red"/>
    <property type="match status" value="1"/>
</dbReference>
<name>A0A8J6CF00_DIALT</name>
<proteinExistence type="inferred from homology"/>
<comment type="similarity">
    <text evidence="1">Belongs to the HY2 family.</text>
</comment>
<dbReference type="PANTHER" id="PTHR34557">
    <property type="entry name" value="PHYTOCHROMOBILIN:FERREDOXIN OXIDOREDUCTASE, CHLOROPLASTIC"/>
    <property type="match status" value="1"/>
</dbReference>